<dbReference type="RefSeq" id="WP_284058088.1">
    <property type="nucleotide sequence ID" value="NZ_JAMSLR010000013.1"/>
</dbReference>
<dbReference type="SUPFAM" id="SSF63829">
    <property type="entry name" value="Calcium-dependent phosphotriesterase"/>
    <property type="match status" value="1"/>
</dbReference>
<dbReference type="PANTHER" id="PTHR35399">
    <property type="entry name" value="SLR8030 PROTEIN"/>
    <property type="match status" value="1"/>
</dbReference>
<keyword evidence="2" id="KW-1185">Reference proteome</keyword>
<dbReference type="PANTHER" id="PTHR35399:SF2">
    <property type="entry name" value="DUF839 DOMAIN-CONTAINING PROTEIN"/>
    <property type="match status" value="1"/>
</dbReference>
<organism evidence="1 2">
    <name type="scientific">Thermalbibacter longus</name>
    <dbReference type="NCBI Taxonomy" id="2951981"/>
    <lineage>
        <taxon>Bacteria</taxon>
        <taxon>Pseudomonadati</taxon>
        <taxon>Thermomicrobiota</taxon>
        <taxon>Thermomicrobia</taxon>
        <taxon>Thermomicrobiales</taxon>
        <taxon>Thermomicrobiaceae</taxon>
        <taxon>Thermalbibacter</taxon>
    </lineage>
</organism>
<protein>
    <submittedName>
        <fullName evidence="1">PhoX family phosphatase</fullName>
    </submittedName>
</protein>
<sequence length="681" mass="74701">MTETRVNRSRRSTLMLLPLRRALQTCRWACGSKCFQQPVNPSDNPTFESILQRRLDRRVLLKGAALSASFLVAGSTPLARLSAGEVAARGASLGFDPISLNTEDRVTVPEGYQSQVLIRWGDPLTSTAPAFQLDAQRAAAQAEQFGYNCDFVGFFPLPRWGARVSTMGLLAVNHEYTNPELMFPDYVAGNPTQEQVAIELAAHGVSIVEVRRRRRGAIPFVPSGEAGVERWTYVVGSAYNRRITAETSMEITGPAKGHPWLRTSDDPSGVTVRGTLNNCAGGKTPWGTLLTCEENFHQYFANLDALPDDDPRKAAHARYGLPAGATERRWELYHARFDLAREPNEPFRFGWVVEIDPYDPSSTPRKRTALGRFKHEGATVVVNGDGRVVVYSGDDERFEYIYKFVSSGRFDPRSREANFDLLDEGTLYVARFNDDGTGEWLPLVHGAGPLTAENGFASQADVLINTRGAADLLGANKMDRPEDIEVNPVNGKVYCVLTNNTRRQPDQVNAANPRPNNKHGHIIELTEDGNDYAATTFTWEIFMLCGDPANPDDQAYFAGFDPSLVSPISSPDNITFDRAGNLWIATDGQPGTFRKNDGIFVVPVEGPERGYLRQFLSGPRGAEICGPEFTPNGAGLFCAVQHPGEGGTFAQPASTWPDGIAPPRPSVVVVTREHGRPVIGS</sequence>
<dbReference type="EMBL" id="JAMSLR010000013">
    <property type="protein sequence ID" value="MCM8750299.1"/>
    <property type="molecule type" value="Genomic_DNA"/>
</dbReference>
<dbReference type="AlphaFoldDB" id="A0AA42BBX4"/>
<comment type="caution">
    <text evidence="1">The sequence shown here is derived from an EMBL/GenBank/DDBJ whole genome shotgun (WGS) entry which is preliminary data.</text>
</comment>
<evidence type="ECO:0000313" key="2">
    <source>
        <dbReference type="Proteomes" id="UP001165306"/>
    </source>
</evidence>
<dbReference type="Pfam" id="PF05787">
    <property type="entry name" value="PhoX"/>
    <property type="match status" value="1"/>
</dbReference>
<reference evidence="1" key="1">
    <citation type="submission" date="2022-06" db="EMBL/GenBank/DDBJ databases">
        <title>CFH 74404 Thermomicrobiaceae sp.</title>
        <authorList>
            <person name="Ming H."/>
            <person name="Li W.-J."/>
            <person name="Zhao Z."/>
        </authorList>
    </citation>
    <scope>NUCLEOTIDE SEQUENCE</scope>
    <source>
        <strain evidence="1">CFH 74404</strain>
    </source>
</reference>
<name>A0AA42BBX4_9BACT</name>
<proteinExistence type="predicted"/>
<accession>A0AA42BBX4</accession>
<evidence type="ECO:0000313" key="1">
    <source>
        <dbReference type="EMBL" id="MCM8750299.1"/>
    </source>
</evidence>
<dbReference type="Proteomes" id="UP001165306">
    <property type="component" value="Unassembled WGS sequence"/>
</dbReference>
<gene>
    <name evidence="1" type="ORF">NET02_14190</name>
</gene>
<dbReference type="InterPro" id="IPR008557">
    <property type="entry name" value="PhoX"/>
</dbReference>